<dbReference type="Gene3D" id="2.70.70.10">
    <property type="entry name" value="Glucose Permease (Domain IIA)"/>
    <property type="match status" value="1"/>
</dbReference>
<proteinExistence type="predicted"/>
<dbReference type="PANTHER" id="PTHR37813">
    <property type="entry name" value="FELS-2 PROPHAGE PROTEIN"/>
    <property type="match status" value="1"/>
</dbReference>
<evidence type="ECO:0000256" key="1">
    <source>
        <dbReference type="ARBA" id="ARBA00022612"/>
    </source>
</evidence>
<keyword evidence="6" id="KW-1185">Reference proteome</keyword>
<evidence type="ECO:0000256" key="3">
    <source>
        <dbReference type="SAM" id="Phobius"/>
    </source>
</evidence>
<feature type="compositionally biased region" description="Basic and acidic residues" evidence="2">
    <location>
        <begin position="980"/>
        <end position="1003"/>
    </location>
</feature>
<organism evidence="5 6">
    <name type="scientific">Deinococcus oregonensis</name>
    <dbReference type="NCBI Taxonomy" id="1805970"/>
    <lineage>
        <taxon>Bacteria</taxon>
        <taxon>Thermotogati</taxon>
        <taxon>Deinococcota</taxon>
        <taxon>Deinococci</taxon>
        <taxon>Deinococcales</taxon>
        <taxon>Deinococcaceae</taxon>
        <taxon>Deinococcus</taxon>
    </lineage>
</organism>
<feature type="region of interest" description="Disordered" evidence="2">
    <location>
        <begin position="1634"/>
        <end position="1653"/>
    </location>
</feature>
<protein>
    <submittedName>
        <fullName evidence="5">Phage tail tape measure protein</fullName>
    </submittedName>
</protein>
<keyword evidence="3" id="KW-0812">Transmembrane</keyword>
<gene>
    <name evidence="5" type="ORF">ACFFLM_19115</name>
</gene>
<evidence type="ECO:0000313" key="5">
    <source>
        <dbReference type="EMBL" id="MFB9994072.1"/>
    </source>
</evidence>
<evidence type="ECO:0000259" key="4">
    <source>
        <dbReference type="Pfam" id="PF10145"/>
    </source>
</evidence>
<keyword evidence="1" id="KW-1188">Viral release from host cell</keyword>
<dbReference type="Proteomes" id="UP001589733">
    <property type="component" value="Unassembled WGS sequence"/>
</dbReference>
<evidence type="ECO:0000313" key="6">
    <source>
        <dbReference type="Proteomes" id="UP001589733"/>
    </source>
</evidence>
<evidence type="ECO:0000256" key="2">
    <source>
        <dbReference type="SAM" id="MobiDB-lite"/>
    </source>
</evidence>
<sequence>MTSGGGVGGQVDVLFVEVQARADEQSLRQMEAAVGQAGERAGQGAGGKMSAAFTGLVAGATATIGGLVAGAAASVGAALAAGLSAPLQIAQQVNQGILDLQASLGVTAEEAKGLGEVAKRVFGNNWGGDLAEAQKAVANVRKEIQGLSDTDLQTVTEGSLAIADRFEEDQSKVAAAVQSLMKATGQSAQESLDFIAAGFQKGLNSSGDFLDTLQEYSPQFEKAKITGDALFSLLETGAAKGALGTDKVADAFKEFGLTIVDVNDGSKAVYAELGLSQEKLAKQVNDGTITQAQAFQLVTDKLKGVQGVADRTRIAAAIFGGAGEDFGPGLTQLDLTKTKLSDIKGSTDTVKNATNTLQGTFQTAFRQVQLALEPAGQELLKLANDAMPAVSAGLAKLGPIVTQVVRFLVDGFRQGRETAEQFAPVFNQALSAIQPVVLSLGSLFVTTFNLVKTLWETVLRPTFIAILPIVSTVFGGIASAVTTAITTVTNIVNAVSALLRGDWSQAWNFLAGAVVGALAGVEKYLTDFLPKLVTAGGNLATSLINGMQKGLDGLQAMILSALAKALGTLGDNLPPILKPLAEKLAKAAQDAADANVAPSVTLKKLGPAGPSLSDIINPTPSAGKISGQDLVAALGLGGNRTGTPFGGTYFGGQIHNGEDYFGPVGTKLMAPFTGLLTTRWSETTGRILELVDQTGQKLLLGHLEGFKGSLKGLPEDIQAAFKAAKGGPILVQKDQEIGSIGQTGTLAHADIAGNAHLHLMAYDKDGNIFDPKTAKFVPIEDTEEARAILAKQKGTNPVPTGVGGAAGAGAGVNITVPLPTAAEQEKYNFKLADYLKYQKDVLALAAELRKAEEAHNTELAQRIKERIALYIGENDAKRGAIEFAKSVLADRAALEADAGKKEEETTQQKEQRILREQAAQRKLTADIRAAGEDRLKTIIKTGITTENNLAKINAAEAELDRRGQLTQADTARANAARRQAQKEAEDKARADKEKADADADARAKEGAANRLAADRAMASGQIGLASTKAQAVIDAYNRESNAAGLSADQKVAIEERLGANVLKARNVQAQAAAQLEVNRLKTERNAAVNAEGLTLTQRQGLWAQYADKIKQINSGLDTTLKNNAEDSTQQLVTLRATAAAKVTEGETAQAQATLNEYVGVYEDLAAYRRELAADQAKAAAEQTAAEVAQADATRAEYITLYEDLAAFRREYLAEQARLDAADMARMNAFYTAQSEATAAAIAEIEQGARDSEEEALKRASNPTSTLMGYLAELKAQDLDPRTSGFTQVLQDWVDLGGPAGKAAQIFKDNLNSILVLMGFVREEVDMGLEGIKPNPARTPGGFAPLVYEDTPVDAIGARPKLTPEQQAAAAKASLPVDPQVPKDLGDAWAAMQKKLQDSAFLTETAARMKGLNDEQLAAAKSTAELAKNVPEYTAALAEEARRTVISADSTKLMKDAQAELTGMLFKSVPAYEARALKLEEQADLDTKNAAALRELAKQLREVGKAVDDNAAKLNVTVKIGGIDTGIKQLDLYKSALQGVADIISKTFENLVDGSEVSAQSVVKSMASMALGIVKQVAVAIIAYEAQAIALAIISGATFNFVQAGLAIAAAAAVAGIAAGLQSRLGASQAVSSSGSVSTSSPSSTPTSSTNNSVTIPTSQVTVMATPEFVGVFGGHVDRFGGYINTLVTEGVLIRTGPSTSSKATGLTAFDLSTP</sequence>
<dbReference type="InterPro" id="IPR010090">
    <property type="entry name" value="Phage_tape_meas"/>
</dbReference>
<dbReference type="Pfam" id="PF10145">
    <property type="entry name" value="PhageMin_Tail"/>
    <property type="match status" value="1"/>
</dbReference>
<name>A0ABV6B4A6_9DEIO</name>
<feature type="region of interest" description="Disordered" evidence="2">
    <location>
        <begin position="963"/>
        <end position="1003"/>
    </location>
</feature>
<feature type="transmembrane region" description="Helical" evidence="3">
    <location>
        <begin position="432"/>
        <end position="451"/>
    </location>
</feature>
<dbReference type="EMBL" id="JBHLYR010000059">
    <property type="protein sequence ID" value="MFB9994072.1"/>
    <property type="molecule type" value="Genomic_DNA"/>
</dbReference>
<feature type="transmembrane region" description="Helical" evidence="3">
    <location>
        <begin position="463"/>
        <end position="486"/>
    </location>
</feature>
<dbReference type="InterPro" id="IPR011055">
    <property type="entry name" value="Dup_hybrid_motif"/>
</dbReference>
<feature type="domain" description="Phage tail tape measure protein" evidence="4">
    <location>
        <begin position="122"/>
        <end position="320"/>
    </location>
</feature>
<reference evidence="5 6" key="1">
    <citation type="submission" date="2024-09" db="EMBL/GenBank/DDBJ databases">
        <authorList>
            <person name="Sun Q."/>
            <person name="Mori K."/>
        </authorList>
    </citation>
    <scope>NUCLEOTIDE SEQUENCE [LARGE SCALE GENOMIC DNA]</scope>
    <source>
        <strain evidence="5 6">JCM 13503</strain>
    </source>
</reference>
<keyword evidence="3" id="KW-0472">Membrane</keyword>
<accession>A0ABV6B4A6</accession>
<keyword evidence="3" id="KW-1133">Transmembrane helix</keyword>
<comment type="caution">
    <text evidence="5">The sequence shown here is derived from an EMBL/GenBank/DDBJ whole genome shotgun (WGS) entry which is preliminary data.</text>
</comment>
<feature type="compositionally biased region" description="Low complexity" evidence="2">
    <location>
        <begin position="967"/>
        <end position="978"/>
    </location>
</feature>
<dbReference type="PANTHER" id="PTHR37813:SF1">
    <property type="entry name" value="FELS-2 PROPHAGE PROTEIN"/>
    <property type="match status" value="1"/>
</dbReference>
<dbReference type="RefSeq" id="WP_380014129.1">
    <property type="nucleotide sequence ID" value="NZ_JBHLYR010000059.1"/>
</dbReference>